<dbReference type="Pfam" id="PF14021">
    <property type="entry name" value="TNT"/>
    <property type="match status" value="1"/>
</dbReference>
<dbReference type="Pfam" id="PF25547">
    <property type="entry name" value="WXG100_2"/>
    <property type="match status" value="1"/>
</dbReference>
<sequence>MGIELPVELAEVAAAAGVHWPEADEDKMREAAQAWRDAGSRMAELTGTADSTARTALTAIEGDTADAATRHWSAFVQADTGHLTATVAGCAEAADRLERAADQIGAAKVEIVRNLVALAKNTDAANSAAAAGHPSALLGLDAAVCGTAVNIAHIKDTLVSAVQPNGGDVSLVRDVVNANPGAHGPSAGGGAAGPAGSGLLGNLVGGVAETVSGVVHGVADTAQGVATPAGPSGKEPGGLSGAVTGIVGAATGAVHGVADTASGAVQGATGGVLDTAAGVVRGVADTAGGALHGVAGTADGVAAGVGGVAHGVADTASGALHGVADTASGVVDGEVVSDAAHRVGDTALHGRTDSAEGVIHGLADPGGQAHGPAVGLPGSLDGGLTGEALANAPTPPTGIPLDTVQAASAAVLDAPAQAPVSAQPAAPVTGSPLTGPPQAGSPLTGAPVSGGSPLGGGGGSPVGGGPVAAFGPRAAQGGGAIPGQPGAVQAQPGGTVPPGGKSAPAGQPAQAAPTGFPAPGRHTGADPLSSTPFADPDDTVDAEAPTPPGGAPAVGFVGVPGQFLPPGSGGPDAPRAGGPGGSVPGSPGSGGPAANPGAGSSTDPGSVRARDGGFESSGRQVADVGRPSAPPPTAIAPEPPSPRQRGERDDAVILFLVHQFPIGHLPVASHQPARQVPPPPVEWDYAAGLRFEPGDHPRSDLIDRATVVGRVDPAPAREAPELAEGYDPLAGQHERDWDRRFLVRPYDPDDDSPSEYAWPPGELYPEGGTAPGEPEVLTEDTVIDRFGTPEGRVFSADGTAFARRSLPPAHLAAGHHRYRVLRPLPVWRAVSAPWFGQPGGGERYRATQSAADLVALGYLTDITQEADQ</sequence>
<evidence type="ECO:0000256" key="1">
    <source>
        <dbReference type="SAM" id="MobiDB-lite"/>
    </source>
</evidence>
<dbReference type="AlphaFoldDB" id="A0A1G6SWH3"/>
<reference evidence="5" key="1">
    <citation type="submission" date="2016-10" db="EMBL/GenBank/DDBJ databases">
        <authorList>
            <person name="Varghese N."/>
            <person name="Submissions S."/>
        </authorList>
    </citation>
    <scope>NUCLEOTIDE SEQUENCE [LARGE SCALE GENOMIC DNA]</scope>
    <source>
        <strain evidence="5">IBRC-M 10403</strain>
    </source>
</reference>
<dbReference type="InterPro" id="IPR053024">
    <property type="entry name" value="Fungal_surface_NADase"/>
</dbReference>
<dbReference type="InterPro" id="IPR025331">
    <property type="entry name" value="TNT"/>
</dbReference>
<accession>A0A1G6SWH3</accession>
<dbReference type="InterPro" id="IPR057746">
    <property type="entry name" value="CpnT-like_N"/>
</dbReference>
<dbReference type="PANTHER" id="PTHR42059:SF1">
    <property type="entry name" value="TNT DOMAIN-CONTAINING PROTEIN"/>
    <property type="match status" value="1"/>
</dbReference>
<gene>
    <name evidence="4" type="ORF">SAMN05216174_108189</name>
</gene>
<feature type="region of interest" description="Disordered" evidence="1">
    <location>
        <begin position="422"/>
        <end position="646"/>
    </location>
</feature>
<name>A0A1G6SWH3_9PSEU</name>
<dbReference type="Proteomes" id="UP000199501">
    <property type="component" value="Unassembled WGS sequence"/>
</dbReference>
<feature type="compositionally biased region" description="Low complexity" evidence="1">
    <location>
        <begin position="482"/>
        <end position="520"/>
    </location>
</feature>
<feature type="domain" description="Outer membrane channel protein CpnT-like N-terminal" evidence="3">
    <location>
        <begin position="10"/>
        <end position="130"/>
    </location>
</feature>
<evidence type="ECO:0008006" key="6">
    <source>
        <dbReference type="Google" id="ProtNLM"/>
    </source>
</evidence>
<feature type="compositionally biased region" description="Gly residues" evidence="1">
    <location>
        <begin position="577"/>
        <end position="591"/>
    </location>
</feature>
<evidence type="ECO:0000313" key="5">
    <source>
        <dbReference type="Proteomes" id="UP000199501"/>
    </source>
</evidence>
<proteinExistence type="predicted"/>
<dbReference type="PANTHER" id="PTHR42059">
    <property type="entry name" value="TNT DOMAIN-CONTAINING PROTEIN"/>
    <property type="match status" value="1"/>
</dbReference>
<feature type="compositionally biased region" description="Pro residues" evidence="1">
    <location>
        <begin position="628"/>
        <end position="642"/>
    </location>
</feature>
<keyword evidence="5" id="KW-1185">Reference proteome</keyword>
<dbReference type="EMBL" id="FMZZ01000008">
    <property type="protein sequence ID" value="SDD20596.1"/>
    <property type="molecule type" value="Genomic_DNA"/>
</dbReference>
<organism evidence="4 5">
    <name type="scientific">Actinokineospora iranica</name>
    <dbReference type="NCBI Taxonomy" id="1271860"/>
    <lineage>
        <taxon>Bacteria</taxon>
        <taxon>Bacillati</taxon>
        <taxon>Actinomycetota</taxon>
        <taxon>Actinomycetes</taxon>
        <taxon>Pseudonocardiales</taxon>
        <taxon>Pseudonocardiaceae</taxon>
        <taxon>Actinokineospora</taxon>
    </lineage>
</organism>
<evidence type="ECO:0000259" key="3">
    <source>
        <dbReference type="Pfam" id="PF25547"/>
    </source>
</evidence>
<dbReference type="STRING" id="1271860.SAMN05216174_108189"/>
<feature type="compositionally biased region" description="Low complexity" evidence="1">
    <location>
        <begin position="592"/>
        <end position="601"/>
    </location>
</feature>
<evidence type="ECO:0000259" key="2">
    <source>
        <dbReference type="Pfam" id="PF14021"/>
    </source>
</evidence>
<evidence type="ECO:0000313" key="4">
    <source>
        <dbReference type="EMBL" id="SDD20596.1"/>
    </source>
</evidence>
<feature type="compositionally biased region" description="Low complexity" evidence="1">
    <location>
        <begin position="551"/>
        <end position="561"/>
    </location>
</feature>
<protein>
    <recommendedName>
        <fullName evidence="6">DUF4237 domain-containing protein</fullName>
    </recommendedName>
</protein>
<dbReference type="GO" id="GO:0050135">
    <property type="term" value="F:NADP+ nucleosidase activity"/>
    <property type="evidence" value="ECO:0007669"/>
    <property type="project" value="InterPro"/>
</dbReference>
<feature type="domain" description="TNT" evidence="2">
    <location>
        <begin position="777"/>
        <end position="861"/>
    </location>
</feature>
<feature type="compositionally biased region" description="Gly residues" evidence="1">
    <location>
        <begin position="452"/>
        <end position="466"/>
    </location>
</feature>
<dbReference type="RefSeq" id="WP_228771729.1">
    <property type="nucleotide sequence ID" value="NZ_FMZZ01000008.1"/>
</dbReference>